<proteinExistence type="predicted"/>
<evidence type="ECO:0000256" key="1">
    <source>
        <dbReference type="SAM" id="Coils"/>
    </source>
</evidence>
<keyword evidence="1" id="KW-0175">Coiled coil</keyword>
<protein>
    <submittedName>
        <fullName evidence="2">Uncharacterized protein</fullName>
    </submittedName>
</protein>
<evidence type="ECO:0000313" key="2">
    <source>
        <dbReference type="EMBL" id="KAK4489815.1"/>
    </source>
</evidence>
<dbReference type="Pfam" id="PF24980">
    <property type="entry name" value="LSU"/>
    <property type="match status" value="1"/>
</dbReference>
<sequence>MAPSYAIPSSTTQKKSEDVAALLQRRNKELERELRNSLDREERMKDDLIKLWGRLRVAEEAEERLCFQLGELEAEAVDQAREYRARVVKLMEQLNDAQRILGDQGSFCSTISID</sequence>
<dbReference type="InterPro" id="IPR039282">
    <property type="entry name" value="LSU"/>
</dbReference>
<dbReference type="PANTHER" id="PTHR34283">
    <property type="entry name" value="PROTEIN RESPONSE TO LOW SULFUR 1"/>
    <property type="match status" value="1"/>
</dbReference>
<evidence type="ECO:0000313" key="3">
    <source>
        <dbReference type="Proteomes" id="UP001291926"/>
    </source>
</evidence>
<dbReference type="Proteomes" id="UP001291926">
    <property type="component" value="Unassembled WGS sequence"/>
</dbReference>
<name>A0ABR0DKP8_9LAMI</name>
<feature type="coiled-coil region" evidence="1">
    <location>
        <begin position="13"/>
        <end position="51"/>
    </location>
</feature>
<dbReference type="EMBL" id="JAYDYQ010001087">
    <property type="protein sequence ID" value="KAK4489815.1"/>
    <property type="molecule type" value="Genomic_DNA"/>
</dbReference>
<keyword evidence="3" id="KW-1185">Reference proteome</keyword>
<reference evidence="2 3" key="1">
    <citation type="journal article" date="2023" name="bioRxiv">
        <title>Genome report: Whole genome sequence and annotation of Penstemon davidsonii.</title>
        <authorList>
            <person name="Ostevik K.L."/>
            <person name="Alabady M."/>
            <person name="Zhang M."/>
            <person name="Rausher M.D."/>
        </authorList>
    </citation>
    <scope>NUCLEOTIDE SEQUENCE [LARGE SCALE GENOMIC DNA]</scope>
    <source>
        <strain evidence="2">DNT005</strain>
        <tissue evidence="2">Whole leaf</tissue>
    </source>
</reference>
<organism evidence="2 3">
    <name type="scientific">Penstemon davidsonii</name>
    <dbReference type="NCBI Taxonomy" id="160366"/>
    <lineage>
        <taxon>Eukaryota</taxon>
        <taxon>Viridiplantae</taxon>
        <taxon>Streptophyta</taxon>
        <taxon>Embryophyta</taxon>
        <taxon>Tracheophyta</taxon>
        <taxon>Spermatophyta</taxon>
        <taxon>Magnoliopsida</taxon>
        <taxon>eudicotyledons</taxon>
        <taxon>Gunneridae</taxon>
        <taxon>Pentapetalae</taxon>
        <taxon>asterids</taxon>
        <taxon>lamiids</taxon>
        <taxon>Lamiales</taxon>
        <taxon>Plantaginaceae</taxon>
        <taxon>Cheloneae</taxon>
        <taxon>Penstemon</taxon>
    </lineage>
</organism>
<dbReference type="PANTHER" id="PTHR34283:SF1">
    <property type="entry name" value="PROTEIN RESPONSE TO LOW SULFUR 1"/>
    <property type="match status" value="1"/>
</dbReference>
<accession>A0ABR0DKP8</accession>
<gene>
    <name evidence="2" type="ORF">RD792_000459</name>
</gene>
<comment type="caution">
    <text evidence="2">The sequence shown here is derived from an EMBL/GenBank/DDBJ whole genome shotgun (WGS) entry which is preliminary data.</text>
</comment>